<sequence>MPRVVNEIGDAKVFPIIHNNEADKRSLLKPAKGQSSNQKLYNSDLQSWEVIEEHEDNILIELKDWCRLRSNRLSPLPPLGFVVPRPAVRTSPLVKRPIPVWTISHQSADIARRAYDPSPGPLR</sequence>
<evidence type="ECO:0000313" key="1">
    <source>
        <dbReference type="EMBL" id="CAH2039982.1"/>
    </source>
</evidence>
<name>A0ABN8HYZ9_9NEOP</name>
<dbReference type="Proteomes" id="UP000837857">
    <property type="component" value="Chromosome 11"/>
</dbReference>
<evidence type="ECO:0000313" key="2">
    <source>
        <dbReference type="Proteomes" id="UP000837857"/>
    </source>
</evidence>
<feature type="non-terminal residue" evidence="1">
    <location>
        <position position="123"/>
    </location>
</feature>
<accession>A0ABN8HYZ9</accession>
<gene>
    <name evidence="1" type="ORF">IPOD504_LOCUS2172</name>
</gene>
<reference evidence="1" key="1">
    <citation type="submission" date="2022-03" db="EMBL/GenBank/DDBJ databases">
        <authorList>
            <person name="Martin H S."/>
        </authorList>
    </citation>
    <scope>NUCLEOTIDE SEQUENCE</scope>
</reference>
<proteinExistence type="predicted"/>
<protein>
    <submittedName>
        <fullName evidence="1">Uncharacterized protein</fullName>
    </submittedName>
</protein>
<dbReference type="EMBL" id="OW152823">
    <property type="protein sequence ID" value="CAH2039982.1"/>
    <property type="molecule type" value="Genomic_DNA"/>
</dbReference>
<organism evidence="1 2">
    <name type="scientific">Iphiclides podalirius</name>
    <name type="common">scarce swallowtail</name>
    <dbReference type="NCBI Taxonomy" id="110791"/>
    <lineage>
        <taxon>Eukaryota</taxon>
        <taxon>Metazoa</taxon>
        <taxon>Ecdysozoa</taxon>
        <taxon>Arthropoda</taxon>
        <taxon>Hexapoda</taxon>
        <taxon>Insecta</taxon>
        <taxon>Pterygota</taxon>
        <taxon>Neoptera</taxon>
        <taxon>Endopterygota</taxon>
        <taxon>Lepidoptera</taxon>
        <taxon>Glossata</taxon>
        <taxon>Ditrysia</taxon>
        <taxon>Papilionoidea</taxon>
        <taxon>Papilionidae</taxon>
        <taxon>Papilioninae</taxon>
        <taxon>Iphiclides</taxon>
    </lineage>
</organism>
<keyword evidence="2" id="KW-1185">Reference proteome</keyword>